<dbReference type="RefSeq" id="WP_179203917.1">
    <property type="nucleotide sequence ID" value="NZ_FUKW01000043.1"/>
</dbReference>
<sequence length="307" mass="36255">MLLYVKQNIFESPAQVIVNAVNTVGVMGKGIAKTYKKLYPEMYKQYRYFCEQNLLETGKLWLYKDDKKWILNFPTKEHWKNPSKIEYIESGLKKFVETYEEKGIYSISFPQIGSGNGGLNWENEVKPLFEQYLKPLPIDIFVHIADKNSTFSEHKNIQETREWLRKQPSTLSVEFVWEDLIREINTYKINELKGINYLEIFNNESEERIVFETHKVKAELLKEDFYDLWIKLREYGYLFSKDLPSAYRMNGSSSKILQLLTLLPYIEVIDSYNNQNGLITGISVRKINLPEKQNLSQHEEQLELNFG</sequence>
<evidence type="ECO:0000313" key="3">
    <source>
        <dbReference type="EMBL" id="SJN23516.1"/>
    </source>
</evidence>
<protein>
    <submittedName>
        <fullName evidence="3">ADP-ribose 1''-phosphate phophatase related protein</fullName>
    </submittedName>
</protein>
<comment type="catalytic activity">
    <reaction evidence="1">
        <text>an N-(ADP-alpha-D-ribosyl)-thymidine in DNA + H2O = a thymidine in DNA + ADP-D-ribose</text>
        <dbReference type="Rhea" id="RHEA:71655"/>
        <dbReference type="Rhea" id="RHEA-COMP:13556"/>
        <dbReference type="Rhea" id="RHEA-COMP:18051"/>
        <dbReference type="ChEBI" id="CHEBI:15377"/>
        <dbReference type="ChEBI" id="CHEBI:57967"/>
        <dbReference type="ChEBI" id="CHEBI:137386"/>
        <dbReference type="ChEBI" id="CHEBI:191199"/>
    </reaction>
    <physiologicalReaction direction="left-to-right" evidence="1">
        <dbReference type="Rhea" id="RHEA:71656"/>
    </physiologicalReaction>
</comment>
<dbReference type="AlphaFoldDB" id="A0A1R4IUG0"/>
<gene>
    <name evidence="3" type="ORF">FM115_02695</name>
</gene>
<organism evidence="3 4">
    <name type="scientific">Marinilactibacillus psychrotolerans 42ea</name>
    <dbReference type="NCBI Taxonomy" id="1255609"/>
    <lineage>
        <taxon>Bacteria</taxon>
        <taxon>Bacillati</taxon>
        <taxon>Bacillota</taxon>
        <taxon>Bacilli</taxon>
        <taxon>Lactobacillales</taxon>
        <taxon>Carnobacteriaceae</taxon>
        <taxon>Marinilactibacillus</taxon>
    </lineage>
</organism>
<dbReference type="InterPro" id="IPR050892">
    <property type="entry name" value="ADP-ribose_metab_enzymes"/>
</dbReference>
<proteinExistence type="predicted"/>
<dbReference type="GO" id="GO:0140291">
    <property type="term" value="P:peptidyl-glutamate ADP-deribosylation"/>
    <property type="evidence" value="ECO:0007669"/>
    <property type="project" value="TreeGrafter"/>
</dbReference>
<evidence type="ECO:0000313" key="4">
    <source>
        <dbReference type="Proteomes" id="UP000195611"/>
    </source>
</evidence>
<dbReference type="PANTHER" id="PTHR12521:SF0">
    <property type="entry name" value="ADP-RIBOSE GLYCOHYDROLASE OARD1"/>
    <property type="match status" value="1"/>
</dbReference>
<name>A0A1R4IUG0_9LACT</name>
<dbReference type="EMBL" id="FUKW01000043">
    <property type="protein sequence ID" value="SJN23516.1"/>
    <property type="molecule type" value="Genomic_DNA"/>
</dbReference>
<evidence type="ECO:0000256" key="1">
    <source>
        <dbReference type="ARBA" id="ARBA00035885"/>
    </source>
</evidence>
<feature type="domain" description="Macro" evidence="2">
    <location>
        <begin position="1"/>
        <end position="149"/>
    </location>
</feature>
<dbReference type="Proteomes" id="UP000195611">
    <property type="component" value="Unassembled WGS sequence"/>
</dbReference>
<dbReference type="SUPFAM" id="SSF52949">
    <property type="entry name" value="Macro domain-like"/>
    <property type="match status" value="1"/>
</dbReference>
<dbReference type="Gene3D" id="3.40.220.10">
    <property type="entry name" value="Leucine Aminopeptidase, subunit E, domain 1"/>
    <property type="match status" value="1"/>
</dbReference>
<dbReference type="InterPro" id="IPR043472">
    <property type="entry name" value="Macro_dom-like"/>
</dbReference>
<dbReference type="PROSITE" id="PS51154">
    <property type="entry name" value="MACRO"/>
    <property type="match status" value="1"/>
</dbReference>
<dbReference type="Pfam" id="PF01661">
    <property type="entry name" value="Macro"/>
    <property type="match status" value="1"/>
</dbReference>
<accession>A0A1R4IUG0</accession>
<reference evidence="3 4" key="1">
    <citation type="submission" date="2017-02" db="EMBL/GenBank/DDBJ databases">
        <authorList>
            <person name="Peterson S.W."/>
        </authorList>
    </citation>
    <scope>NUCLEOTIDE SEQUENCE [LARGE SCALE GENOMIC DNA]</scope>
    <source>
        <strain evidence="3 4">42ea</strain>
    </source>
</reference>
<dbReference type="InterPro" id="IPR002589">
    <property type="entry name" value="Macro_dom"/>
</dbReference>
<dbReference type="CDD" id="cd02901">
    <property type="entry name" value="Macro_Poa1p-like"/>
    <property type="match status" value="1"/>
</dbReference>
<evidence type="ECO:0000259" key="2">
    <source>
        <dbReference type="PROSITE" id="PS51154"/>
    </source>
</evidence>
<dbReference type="PANTHER" id="PTHR12521">
    <property type="entry name" value="PROTEIN C6ORF130"/>
    <property type="match status" value="1"/>
</dbReference>
<dbReference type="SMART" id="SM00506">
    <property type="entry name" value="A1pp"/>
    <property type="match status" value="1"/>
</dbReference>